<dbReference type="Pfam" id="PF02195">
    <property type="entry name" value="ParB_N"/>
    <property type="match status" value="1"/>
</dbReference>
<evidence type="ECO:0000313" key="4">
    <source>
        <dbReference type="Proteomes" id="UP001259982"/>
    </source>
</evidence>
<accession>A0ABU3BBB9</accession>
<protein>
    <submittedName>
        <fullName evidence="3">ParB/RepB/Spo0J family partition protein</fullName>
    </submittedName>
</protein>
<name>A0ABU3BBB9_9GAMM</name>
<sequence length="265" mass="29466">MTMAVLNGEDSPSGKDVAIEVEHIQSLSRSIKESGLLQPVVAYETTGGAIELLAGERRWWACQLAGLDTIDVMLYPEKPTNGAVRKLSENLHRRNLDLGGVLRGLMQILDERKALGDPIQTGDALKEATSLPRTTAFRWWQVLNGPEDIREAIYAGRIPSLHVACGLLDLTDENRKLQIKTQQFTDTSPDNSRQSKPQKPAVKAQRKGRALRLGTTKNSDVVRQIVNTMAPHLATDVSNWNDSAAVEKVWRQMLEELARDQDQPK</sequence>
<dbReference type="RefSeq" id="WP_311658691.1">
    <property type="nucleotide sequence ID" value="NZ_JAVRHY010000006.1"/>
</dbReference>
<comment type="caution">
    <text evidence="3">The sequence shown here is derived from an EMBL/GenBank/DDBJ whole genome shotgun (WGS) entry which is preliminary data.</text>
</comment>
<dbReference type="InterPro" id="IPR036086">
    <property type="entry name" value="ParB/Sulfiredoxin_sf"/>
</dbReference>
<dbReference type="PANTHER" id="PTHR33375">
    <property type="entry name" value="CHROMOSOME-PARTITIONING PROTEIN PARB-RELATED"/>
    <property type="match status" value="1"/>
</dbReference>
<evidence type="ECO:0000259" key="2">
    <source>
        <dbReference type="SMART" id="SM00470"/>
    </source>
</evidence>
<dbReference type="InterPro" id="IPR050336">
    <property type="entry name" value="Chromosome_partition/occlusion"/>
</dbReference>
<dbReference type="PANTHER" id="PTHR33375:SF1">
    <property type="entry name" value="CHROMOSOME-PARTITIONING PROTEIN PARB-RELATED"/>
    <property type="match status" value="1"/>
</dbReference>
<dbReference type="Proteomes" id="UP001259982">
    <property type="component" value="Unassembled WGS sequence"/>
</dbReference>
<organism evidence="3 4">
    <name type="scientific">Spectribacter acetivorans</name>
    <dbReference type="NCBI Taxonomy" id="3075603"/>
    <lineage>
        <taxon>Bacteria</taxon>
        <taxon>Pseudomonadati</taxon>
        <taxon>Pseudomonadota</taxon>
        <taxon>Gammaproteobacteria</taxon>
        <taxon>Salinisphaerales</taxon>
        <taxon>Salinisphaeraceae</taxon>
        <taxon>Spectribacter</taxon>
    </lineage>
</organism>
<dbReference type="EMBL" id="JAVRHY010000006">
    <property type="protein sequence ID" value="MDT0618553.1"/>
    <property type="molecule type" value="Genomic_DNA"/>
</dbReference>
<dbReference type="SUPFAM" id="SSF110849">
    <property type="entry name" value="ParB/Sulfiredoxin"/>
    <property type="match status" value="1"/>
</dbReference>
<reference evidence="3 4" key="1">
    <citation type="submission" date="2023-09" db="EMBL/GenBank/DDBJ databases">
        <authorList>
            <person name="Rey-Velasco X."/>
        </authorList>
    </citation>
    <scope>NUCLEOTIDE SEQUENCE [LARGE SCALE GENOMIC DNA]</scope>
    <source>
        <strain evidence="3 4">P385</strain>
    </source>
</reference>
<feature type="domain" description="ParB-like N-terminal" evidence="2">
    <location>
        <begin position="3"/>
        <end position="91"/>
    </location>
</feature>
<dbReference type="Gene3D" id="1.10.10.2830">
    <property type="match status" value="1"/>
</dbReference>
<evidence type="ECO:0000313" key="3">
    <source>
        <dbReference type="EMBL" id="MDT0618553.1"/>
    </source>
</evidence>
<dbReference type="Gene3D" id="3.90.1530.30">
    <property type="match status" value="1"/>
</dbReference>
<dbReference type="InterPro" id="IPR003115">
    <property type="entry name" value="ParB_N"/>
</dbReference>
<evidence type="ECO:0000256" key="1">
    <source>
        <dbReference type="SAM" id="MobiDB-lite"/>
    </source>
</evidence>
<dbReference type="SMART" id="SM00470">
    <property type="entry name" value="ParB"/>
    <property type="match status" value="1"/>
</dbReference>
<proteinExistence type="predicted"/>
<feature type="region of interest" description="Disordered" evidence="1">
    <location>
        <begin position="182"/>
        <end position="210"/>
    </location>
</feature>
<gene>
    <name evidence="3" type="ORF">RM531_08685</name>
</gene>
<feature type="compositionally biased region" description="Polar residues" evidence="1">
    <location>
        <begin position="182"/>
        <end position="197"/>
    </location>
</feature>
<keyword evidence="4" id="KW-1185">Reference proteome</keyword>